<dbReference type="Pfam" id="PF00990">
    <property type="entry name" value="GGDEF"/>
    <property type="match status" value="1"/>
</dbReference>
<dbReference type="CDD" id="cd00130">
    <property type="entry name" value="PAS"/>
    <property type="match status" value="1"/>
</dbReference>
<dbReference type="InterPro" id="IPR013767">
    <property type="entry name" value="PAS_fold"/>
</dbReference>
<dbReference type="PANTHER" id="PTHR44757">
    <property type="entry name" value="DIGUANYLATE CYCLASE DGCP"/>
    <property type="match status" value="1"/>
</dbReference>
<dbReference type="PROSITE" id="PS50113">
    <property type="entry name" value="PAC"/>
    <property type="match status" value="1"/>
</dbReference>
<dbReference type="PANTHER" id="PTHR44757:SF2">
    <property type="entry name" value="BIOFILM ARCHITECTURE MAINTENANCE PROTEIN MBAA"/>
    <property type="match status" value="1"/>
</dbReference>
<name>A0ABV1F059_9BACI</name>
<dbReference type="RefSeq" id="WP_031537738.1">
    <property type="nucleotide sequence ID" value="NZ_JBBMFN010000033.1"/>
</dbReference>
<dbReference type="InterPro" id="IPR029787">
    <property type="entry name" value="Nucleotide_cyclase"/>
</dbReference>
<feature type="domain" description="PAS" evidence="1">
    <location>
        <begin position="134"/>
        <end position="171"/>
    </location>
</feature>
<sequence length="424" mass="48654">MNSMKDNDTPSNDFFRLLVEHVNDWIWQINEQWEFTYSNSIVEETLGYSANELLGKSMFSFIKINEVESVQAIVLSAMENNSSLQNLDFTMIHRNGHEVFIETNANPIIDNQNNTIGYRGINRDITLWKKNQDRQQQLLDIIEASPDLIATADSFGNTTYLNPSARAFLGIPEGIEELHSVNAQLWTNKIVDINENELSAEKSIWRGENTLSNSMGKEIPVSQIIVTHKANNQNIHFLSTIARDISERKAYEKIIKRQALYDTLTELPNRRHLYKTISRLMDSKDKEKTFALLFIDIDDFKQINDTLGHKYGDRALKLIAARMKGSVRENDFLCRLGGDEFILLVEGMNTKQEVEDYAKRLISIFNHPLRMDNKLHSITCSIGISIYPDHGKDIETLMQNADKIMYHMKKQGKNGFQITQTNGG</sequence>
<dbReference type="InterPro" id="IPR052155">
    <property type="entry name" value="Biofilm_reg_signaling"/>
</dbReference>
<keyword evidence="4" id="KW-0808">Transferase</keyword>
<keyword evidence="5" id="KW-1185">Reference proteome</keyword>
<accession>A0ABV1F059</accession>
<dbReference type="InterPro" id="IPR000160">
    <property type="entry name" value="GGDEF_dom"/>
</dbReference>
<dbReference type="Pfam" id="PF13188">
    <property type="entry name" value="PAS_8"/>
    <property type="match status" value="1"/>
</dbReference>
<evidence type="ECO:0000313" key="5">
    <source>
        <dbReference type="Proteomes" id="UP001465426"/>
    </source>
</evidence>
<evidence type="ECO:0000259" key="3">
    <source>
        <dbReference type="PROSITE" id="PS50887"/>
    </source>
</evidence>
<dbReference type="NCBIfam" id="TIGR00254">
    <property type="entry name" value="GGDEF"/>
    <property type="match status" value="1"/>
</dbReference>
<evidence type="ECO:0000259" key="2">
    <source>
        <dbReference type="PROSITE" id="PS50113"/>
    </source>
</evidence>
<dbReference type="CDD" id="cd01949">
    <property type="entry name" value="GGDEF"/>
    <property type="match status" value="1"/>
</dbReference>
<dbReference type="GO" id="GO:0052621">
    <property type="term" value="F:diguanylate cyclase activity"/>
    <property type="evidence" value="ECO:0007669"/>
    <property type="project" value="UniProtKB-EC"/>
</dbReference>
<keyword evidence="4" id="KW-0548">Nucleotidyltransferase</keyword>
<evidence type="ECO:0000313" key="4">
    <source>
        <dbReference type="EMBL" id="MEQ2466753.1"/>
    </source>
</evidence>
<dbReference type="InterPro" id="IPR000014">
    <property type="entry name" value="PAS"/>
</dbReference>
<feature type="domain" description="PAC" evidence="2">
    <location>
        <begin position="85"/>
        <end position="137"/>
    </location>
</feature>
<dbReference type="SUPFAM" id="SSF55785">
    <property type="entry name" value="PYP-like sensor domain (PAS domain)"/>
    <property type="match status" value="2"/>
</dbReference>
<feature type="domain" description="PAS" evidence="1">
    <location>
        <begin position="11"/>
        <end position="81"/>
    </location>
</feature>
<dbReference type="Proteomes" id="UP001465426">
    <property type="component" value="Unassembled WGS sequence"/>
</dbReference>
<dbReference type="EC" id="2.7.7.65" evidence="4"/>
<proteinExistence type="predicted"/>
<dbReference type="SMART" id="SM00086">
    <property type="entry name" value="PAC"/>
    <property type="match status" value="1"/>
</dbReference>
<dbReference type="Gene3D" id="3.30.450.20">
    <property type="entry name" value="PAS domain"/>
    <property type="match status" value="2"/>
</dbReference>
<evidence type="ECO:0000259" key="1">
    <source>
        <dbReference type="PROSITE" id="PS50112"/>
    </source>
</evidence>
<gene>
    <name evidence="4" type="ORF">WMO63_13900</name>
</gene>
<dbReference type="SUPFAM" id="SSF55073">
    <property type="entry name" value="Nucleotide cyclase"/>
    <property type="match status" value="1"/>
</dbReference>
<dbReference type="InterPro" id="IPR035965">
    <property type="entry name" value="PAS-like_dom_sf"/>
</dbReference>
<dbReference type="Gene3D" id="3.30.70.270">
    <property type="match status" value="1"/>
</dbReference>
<protein>
    <submittedName>
        <fullName evidence="4">Diguanylate cyclase</fullName>
        <ecNumber evidence="4">2.7.7.65</ecNumber>
    </submittedName>
</protein>
<reference evidence="4 5" key="1">
    <citation type="submission" date="2024-03" db="EMBL/GenBank/DDBJ databases">
        <title>Human intestinal bacterial collection.</title>
        <authorList>
            <person name="Pauvert C."/>
            <person name="Hitch T.C.A."/>
            <person name="Clavel T."/>
        </authorList>
    </citation>
    <scope>NUCLEOTIDE SEQUENCE [LARGE SCALE GENOMIC DNA]</scope>
    <source>
        <strain evidence="4 5">CLA-SR-H024</strain>
    </source>
</reference>
<dbReference type="EMBL" id="JBBMFN010000033">
    <property type="protein sequence ID" value="MEQ2466753.1"/>
    <property type="molecule type" value="Genomic_DNA"/>
</dbReference>
<comment type="caution">
    <text evidence="4">The sequence shown here is derived from an EMBL/GenBank/DDBJ whole genome shotgun (WGS) entry which is preliminary data.</text>
</comment>
<dbReference type="SMART" id="SM00267">
    <property type="entry name" value="GGDEF"/>
    <property type="match status" value="1"/>
</dbReference>
<feature type="domain" description="GGDEF" evidence="3">
    <location>
        <begin position="288"/>
        <end position="421"/>
    </location>
</feature>
<dbReference type="InterPro" id="IPR043128">
    <property type="entry name" value="Rev_trsase/Diguanyl_cyclase"/>
</dbReference>
<dbReference type="Pfam" id="PF00989">
    <property type="entry name" value="PAS"/>
    <property type="match status" value="1"/>
</dbReference>
<dbReference type="InterPro" id="IPR000700">
    <property type="entry name" value="PAS-assoc_C"/>
</dbReference>
<dbReference type="InterPro" id="IPR001610">
    <property type="entry name" value="PAC"/>
</dbReference>
<dbReference type="PROSITE" id="PS50887">
    <property type="entry name" value="GGDEF"/>
    <property type="match status" value="1"/>
</dbReference>
<organism evidence="4 5">
    <name type="scientific">Niallia hominis</name>
    <dbReference type="NCBI Taxonomy" id="3133173"/>
    <lineage>
        <taxon>Bacteria</taxon>
        <taxon>Bacillati</taxon>
        <taxon>Bacillota</taxon>
        <taxon>Bacilli</taxon>
        <taxon>Bacillales</taxon>
        <taxon>Bacillaceae</taxon>
        <taxon>Niallia</taxon>
    </lineage>
</organism>
<dbReference type="PROSITE" id="PS50112">
    <property type="entry name" value="PAS"/>
    <property type="match status" value="2"/>
</dbReference>
<dbReference type="SMART" id="SM00091">
    <property type="entry name" value="PAS"/>
    <property type="match status" value="2"/>
</dbReference>
<dbReference type="NCBIfam" id="TIGR00229">
    <property type="entry name" value="sensory_box"/>
    <property type="match status" value="2"/>
</dbReference>